<dbReference type="InterPro" id="IPR024119">
    <property type="entry name" value="TF_DEAF-1"/>
</dbReference>
<keyword evidence="1" id="KW-0479">Metal-binding</keyword>
<evidence type="ECO:0000313" key="7">
    <source>
        <dbReference type="EMBL" id="KAK7483873.1"/>
    </source>
</evidence>
<feature type="compositionally biased region" description="Gly residues" evidence="5">
    <location>
        <begin position="586"/>
        <end position="600"/>
    </location>
</feature>
<feature type="domain" description="MYND-type" evidence="6">
    <location>
        <begin position="64"/>
        <end position="103"/>
    </location>
</feature>
<keyword evidence="8" id="KW-1185">Reference proteome</keyword>
<dbReference type="Proteomes" id="UP001519460">
    <property type="component" value="Unassembled WGS sequence"/>
</dbReference>
<dbReference type="EMBL" id="JACVVK020000219">
    <property type="protein sequence ID" value="KAK7483873.1"/>
    <property type="molecule type" value="Genomic_DNA"/>
</dbReference>
<dbReference type="SUPFAM" id="SSF144232">
    <property type="entry name" value="HIT/MYND zinc finger-like"/>
    <property type="match status" value="7"/>
</dbReference>
<feature type="compositionally biased region" description="Basic residues" evidence="5">
    <location>
        <begin position="533"/>
        <end position="546"/>
    </location>
</feature>
<accession>A0ABD0K9W3</accession>
<evidence type="ECO:0000256" key="2">
    <source>
        <dbReference type="ARBA" id="ARBA00022771"/>
    </source>
</evidence>
<name>A0ABD0K9W3_9CAEN</name>
<evidence type="ECO:0000313" key="8">
    <source>
        <dbReference type="Proteomes" id="UP001519460"/>
    </source>
</evidence>
<dbReference type="Gene3D" id="6.10.140.2220">
    <property type="match status" value="7"/>
</dbReference>
<feature type="domain" description="MYND-type" evidence="6">
    <location>
        <begin position="497"/>
        <end position="534"/>
    </location>
</feature>
<evidence type="ECO:0000256" key="1">
    <source>
        <dbReference type="ARBA" id="ARBA00022723"/>
    </source>
</evidence>
<dbReference type="PROSITE" id="PS50865">
    <property type="entry name" value="ZF_MYND_2"/>
    <property type="match status" value="7"/>
</dbReference>
<keyword evidence="2 4" id="KW-0863">Zinc-finger</keyword>
<keyword evidence="3" id="KW-0862">Zinc</keyword>
<dbReference type="GO" id="GO:0008270">
    <property type="term" value="F:zinc ion binding"/>
    <property type="evidence" value="ECO:0007669"/>
    <property type="project" value="UniProtKB-KW"/>
</dbReference>
<dbReference type="PANTHER" id="PTHR10237">
    <property type="entry name" value="DEFORMED EPIDERMAL AUTOREGULATORY FACTOR 1 HOMOLOG SUPPRESSIN"/>
    <property type="match status" value="1"/>
</dbReference>
<proteinExistence type="predicted"/>
<feature type="domain" description="MYND-type" evidence="6">
    <location>
        <begin position="5"/>
        <end position="43"/>
    </location>
</feature>
<feature type="domain" description="MYND-type" evidence="6">
    <location>
        <begin position="174"/>
        <end position="212"/>
    </location>
</feature>
<dbReference type="AlphaFoldDB" id="A0ABD0K9W3"/>
<evidence type="ECO:0000256" key="4">
    <source>
        <dbReference type="PROSITE-ProRule" id="PRU00134"/>
    </source>
</evidence>
<feature type="region of interest" description="Disordered" evidence="5">
    <location>
        <begin position="533"/>
        <end position="600"/>
    </location>
</feature>
<reference evidence="7 8" key="1">
    <citation type="journal article" date="2023" name="Sci. Data">
        <title>Genome assembly of the Korean intertidal mud-creeper Batillaria attramentaria.</title>
        <authorList>
            <person name="Patra A.K."/>
            <person name="Ho P.T."/>
            <person name="Jun S."/>
            <person name="Lee S.J."/>
            <person name="Kim Y."/>
            <person name="Won Y.J."/>
        </authorList>
    </citation>
    <scope>NUCLEOTIDE SEQUENCE [LARGE SCALE GENOMIC DNA]</scope>
    <source>
        <strain evidence="7">Wonlab-2016</strain>
    </source>
</reference>
<feature type="compositionally biased region" description="Basic and acidic residues" evidence="5">
    <location>
        <begin position="554"/>
        <end position="569"/>
    </location>
</feature>
<evidence type="ECO:0000256" key="3">
    <source>
        <dbReference type="ARBA" id="ARBA00022833"/>
    </source>
</evidence>
<feature type="domain" description="MYND-type" evidence="6">
    <location>
        <begin position="116"/>
        <end position="154"/>
    </location>
</feature>
<dbReference type="PANTHER" id="PTHR10237:SF14">
    <property type="entry name" value="MYND-TYPE DOMAIN-CONTAINING PROTEIN"/>
    <property type="match status" value="1"/>
</dbReference>
<gene>
    <name evidence="7" type="ORF">BaRGS_00024890</name>
</gene>
<feature type="compositionally biased region" description="Polar residues" evidence="5">
    <location>
        <begin position="283"/>
        <end position="301"/>
    </location>
</feature>
<sequence length="813" mass="93577">MSEKCAKCHKSSASLRRCTGCLAVLYCSIECQIRDWYQHQEHCKKTPATEEPNEDSQQEAKQKCAQCDTLSPRNLRRCSRCLSVWYCSNDCQRKHWSRHRAVCKNSGLAEEEKTKCSRCEKHSSNLRQCTGCFEVSYCSVSCQRNHWPLHRAACKKPESTKEAKMTGENTVAKCSHCEKQSSNLRRCTGCFGIWYCSNECQRKHWTVHRTTCQKRKEPENTKRDKEERCAKCDTVWSDLRRCTGCLGVWYCSKECQRQHWPEHRAACTKTASGVKPTDADANKPSQSGDTSSRTEQGSSSAGDKDSAEDFSSVGVWICEDTHVLRANMPIGGSMPSLHVDFRTNTFFVNTDLRGGPIHAPVHMDERKDDVHVTPVLTWEEARSRAGRLYPGKRIVDRFSDLENDLHCLPDSQDVVAIARIIGNYFHFIRPGRRLEDSYGQKTYVLFHNPDDPMPYFRYDQLLEGNFFCLEHAHLHIFFDGSVGFRVDYPWDVHMERCAQCASSSNLRRCTGCLEVRYCSEDCQRRDWKRHKTSCRRHTAPKKRRKSLQTTGNGETDHSTTREELERSQTDDEGNQGQETEPSEPGGATGGAVSGASGGGQVMTCQKCKKTAPEMKKCGRCKEVTYCSRDCQRADWRSHKVNCRQDDVIITEGYRQMEERERAERRAAQDAVRRFQHNLLAQFLGGLNMTPGLTWAEARSRAARLFPRRRLVERFCDLGNDFFWSPFMLGAVALCRMTQPYPHPFRRARRVEDIEGRELYVIFYNDEFPWPFFQYSQLREGNFLCLNDARIHLFLDGSVGFRVDDPSDVRIIEP</sequence>
<comment type="caution">
    <text evidence="7">The sequence shown here is derived from an EMBL/GenBank/DDBJ whole genome shotgun (WGS) entry which is preliminary data.</text>
</comment>
<dbReference type="InterPro" id="IPR002893">
    <property type="entry name" value="Znf_MYND"/>
</dbReference>
<evidence type="ECO:0000259" key="6">
    <source>
        <dbReference type="PROSITE" id="PS50865"/>
    </source>
</evidence>
<evidence type="ECO:0000256" key="5">
    <source>
        <dbReference type="SAM" id="MobiDB-lite"/>
    </source>
</evidence>
<dbReference type="Pfam" id="PF01753">
    <property type="entry name" value="zf-MYND"/>
    <property type="match status" value="7"/>
</dbReference>
<feature type="domain" description="MYND-type" evidence="6">
    <location>
        <begin position="229"/>
        <end position="267"/>
    </location>
</feature>
<feature type="region of interest" description="Disordered" evidence="5">
    <location>
        <begin position="271"/>
        <end position="307"/>
    </location>
</feature>
<organism evidence="7 8">
    <name type="scientific">Batillaria attramentaria</name>
    <dbReference type="NCBI Taxonomy" id="370345"/>
    <lineage>
        <taxon>Eukaryota</taxon>
        <taxon>Metazoa</taxon>
        <taxon>Spiralia</taxon>
        <taxon>Lophotrochozoa</taxon>
        <taxon>Mollusca</taxon>
        <taxon>Gastropoda</taxon>
        <taxon>Caenogastropoda</taxon>
        <taxon>Sorbeoconcha</taxon>
        <taxon>Cerithioidea</taxon>
        <taxon>Batillariidae</taxon>
        <taxon>Batillaria</taxon>
    </lineage>
</organism>
<dbReference type="PROSITE" id="PS01360">
    <property type="entry name" value="ZF_MYND_1"/>
    <property type="match status" value="6"/>
</dbReference>
<feature type="domain" description="MYND-type" evidence="6">
    <location>
        <begin position="604"/>
        <end position="642"/>
    </location>
</feature>
<protein>
    <recommendedName>
        <fullName evidence="6">MYND-type domain-containing protein</fullName>
    </recommendedName>
</protein>